<comment type="caution">
    <text evidence="2">The sequence shown here is derived from an EMBL/GenBank/DDBJ whole genome shotgun (WGS) entry which is preliminary data.</text>
</comment>
<feature type="region of interest" description="Disordered" evidence="1">
    <location>
        <begin position="89"/>
        <end position="115"/>
    </location>
</feature>
<organism evidence="2 3">
    <name type="scientific">Mycena metata</name>
    <dbReference type="NCBI Taxonomy" id="1033252"/>
    <lineage>
        <taxon>Eukaryota</taxon>
        <taxon>Fungi</taxon>
        <taxon>Dikarya</taxon>
        <taxon>Basidiomycota</taxon>
        <taxon>Agaricomycotina</taxon>
        <taxon>Agaricomycetes</taxon>
        <taxon>Agaricomycetidae</taxon>
        <taxon>Agaricales</taxon>
        <taxon>Marasmiineae</taxon>
        <taxon>Mycenaceae</taxon>
        <taxon>Mycena</taxon>
    </lineage>
</organism>
<feature type="compositionally biased region" description="Basic and acidic residues" evidence="1">
    <location>
        <begin position="151"/>
        <end position="166"/>
    </location>
</feature>
<evidence type="ECO:0000256" key="1">
    <source>
        <dbReference type="SAM" id="MobiDB-lite"/>
    </source>
</evidence>
<protein>
    <submittedName>
        <fullName evidence="2">Uncharacterized protein</fullName>
    </submittedName>
</protein>
<accession>A0AAD7GUM5</accession>
<sequence length="221" mass="24197">MATSLALSTGIPRFHSRRQHLKVSPLFDSAPRTLTNRITQAILTRQNLFKGCIRRSGVYGYERGGEKGREGRRARDWDWVWVRGRARTGAGNEREEVEGRDGGDEASAETRCTLTHITSPSRRVWASSARLDGAGGDGPPPSASLVPLHWTRRETSMRAGNGREGEREDEGDGDERSAGDAHSANSSPRSTRLDSTWRGGEKGDDEGNNVKTAFLPQGALI</sequence>
<feature type="compositionally biased region" description="Polar residues" evidence="1">
    <location>
        <begin position="183"/>
        <end position="194"/>
    </location>
</feature>
<feature type="compositionally biased region" description="Basic and acidic residues" evidence="1">
    <location>
        <begin position="92"/>
        <end position="103"/>
    </location>
</feature>
<dbReference type="EMBL" id="JARKIB010000471">
    <property type="protein sequence ID" value="KAJ7705654.1"/>
    <property type="molecule type" value="Genomic_DNA"/>
</dbReference>
<evidence type="ECO:0000313" key="3">
    <source>
        <dbReference type="Proteomes" id="UP001215598"/>
    </source>
</evidence>
<keyword evidence="3" id="KW-1185">Reference proteome</keyword>
<dbReference type="AlphaFoldDB" id="A0AAD7GUM5"/>
<evidence type="ECO:0000313" key="2">
    <source>
        <dbReference type="EMBL" id="KAJ7705654.1"/>
    </source>
</evidence>
<name>A0AAD7GUM5_9AGAR</name>
<gene>
    <name evidence="2" type="ORF">B0H16DRAFT_1704581</name>
</gene>
<reference evidence="2" key="1">
    <citation type="submission" date="2023-03" db="EMBL/GenBank/DDBJ databases">
        <title>Massive genome expansion in bonnet fungi (Mycena s.s.) driven by repeated elements and novel gene families across ecological guilds.</title>
        <authorList>
            <consortium name="Lawrence Berkeley National Laboratory"/>
            <person name="Harder C.B."/>
            <person name="Miyauchi S."/>
            <person name="Viragh M."/>
            <person name="Kuo A."/>
            <person name="Thoen E."/>
            <person name="Andreopoulos B."/>
            <person name="Lu D."/>
            <person name="Skrede I."/>
            <person name="Drula E."/>
            <person name="Henrissat B."/>
            <person name="Morin E."/>
            <person name="Kohler A."/>
            <person name="Barry K."/>
            <person name="LaButti K."/>
            <person name="Morin E."/>
            <person name="Salamov A."/>
            <person name="Lipzen A."/>
            <person name="Mereny Z."/>
            <person name="Hegedus B."/>
            <person name="Baldrian P."/>
            <person name="Stursova M."/>
            <person name="Weitz H."/>
            <person name="Taylor A."/>
            <person name="Grigoriev I.V."/>
            <person name="Nagy L.G."/>
            <person name="Martin F."/>
            <person name="Kauserud H."/>
        </authorList>
    </citation>
    <scope>NUCLEOTIDE SEQUENCE</scope>
    <source>
        <strain evidence="2">CBHHK182m</strain>
    </source>
</reference>
<dbReference type="Proteomes" id="UP001215598">
    <property type="component" value="Unassembled WGS sequence"/>
</dbReference>
<proteinExistence type="predicted"/>
<feature type="region of interest" description="Disordered" evidence="1">
    <location>
        <begin position="129"/>
        <end position="221"/>
    </location>
</feature>